<evidence type="ECO:0000313" key="3">
    <source>
        <dbReference type="EMBL" id="MYZ47218.1"/>
    </source>
</evidence>
<organism evidence="3 4">
    <name type="scientific">Propylenella binzhouense</name>
    <dbReference type="NCBI Taxonomy" id="2555902"/>
    <lineage>
        <taxon>Bacteria</taxon>
        <taxon>Pseudomonadati</taxon>
        <taxon>Pseudomonadota</taxon>
        <taxon>Alphaproteobacteria</taxon>
        <taxon>Hyphomicrobiales</taxon>
        <taxon>Propylenellaceae</taxon>
        <taxon>Propylenella</taxon>
    </lineage>
</organism>
<dbReference type="Pfam" id="PF03364">
    <property type="entry name" value="Polyketide_cyc"/>
    <property type="match status" value="1"/>
</dbReference>
<dbReference type="SUPFAM" id="SSF55961">
    <property type="entry name" value="Bet v1-like"/>
    <property type="match status" value="1"/>
</dbReference>
<feature type="domain" description="Coenzyme Q-binding protein COQ10 START" evidence="2">
    <location>
        <begin position="10"/>
        <end position="140"/>
    </location>
</feature>
<dbReference type="InterPro" id="IPR005031">
    <property type="entry name" value="COQ10_START"/>
</dbReference>
<protein>
    <submittedName>
        <fullName evidence="3">Type II toxin-antitoxin system RatA family toxin</fullName>
    </submittedName>
</protein>
<accession>A0A964T2I1</accession>
<name>A0A964T2I1_9HYPH</name>
<keyword evidence="4" id="KW-1185">Reference proteome</keyword>
<dbReference type="CDD" id="cd07813">
    <property type="entry name" value="COQ10p_like"/>
    <property type="match status" value="1"/>
</dbReference>
<dbReference type="InterPro" id="IPR023393">
    <property type="entry name" value="START-like_dom_sf"/>
</dbReference>
<evidence type="ECO:0000256" key="1">
    <source>
        <dbReference type="ARBA" id="ARBA00008918"/>
    </source>
</evidence>
<dbReference type="PANTHER" id="PTHR12901:SF10">
    <property type="entry name" value="COENZYME Q-BINDING PROTEIN COQ10, MITOCHONDRIAL"/>
    <property type="match status" value="1"/>
</dbReference>
<dbReference type="RefSeq" id="WP_161139566.1">
    <property type="nucleotide sequence ID" value="NZ_SPKJ01000011.1"/>
</dbReference>
<dbReference type="AlphaFoldDB" id="A0A964T2I1"/>
<dbReference type="Proteomes" id="UP000773614">
    <property type="component" value="Unassembled WGS sequence"/>
</dbReference>
<gene>
    <name evidence="3" type="ORF">E4O86_05770</name>
</gene>
<dbReference type="Gene3D" id="3.30.530.20">
    <property type="match status" value="1"/>
</dbReference>
<dbReference type="InterPro" id="IPR044996">
    <property type="entry name" value="COQ10-like"/>
</dbReference>
<dbReference type="PANTHER" id="PTHR12901">
    <property type="entry name" value="SPERM PROTEIN HOMOLOG"/>
    <property type="match status" value="1"/>
</dbReference>
<dbReference type="EMBL" id="SPKJ01000011">
    <property type="protein sequence ID" value="MYZ47218.1"/>
    <property type="molecule type" value="Genomic_DNA"/>
</dbReference>
<evidence type="ECO:0000313" key="4">
    <source>
        <dbReference type="Proteomes" id="UP000773614"/>
    </source>
</evidence>
<dbReference type="GO" id="GO:0048039">
    <property type="term" value="F:ubiquinone binding"/>
    <property type="evidence" value="ECO:0007669"/>
    <property type="project" value="InterPro"/>
</dbReference>
<comment type="caution">
    <text evidence="3">The sequence shown here is derived from an EMBL/GenBank/DDBJ whole genome shotgun (WGS) entry which is preliminary data.</text>
</comment>
<sequence length="156" mass="17909">MPEFRTTRRVPHPPEQMFELVADVERYPEFVPFCERLDVRARRRDGGCEILVADMTVGYKLVRETFTSKVTLDRPALQIRADYLDGPFRSMENRWTFEPHPEGGSLISFCIEYEFRSRTLALLMGTMFERVFRTFAHAFEARADAVYGGASAASGA</sequence>
<reference evidence="3" key="1">
    <citation type="submission" date="2019-03" db="EMBL/GenBank/DDBJ databases">
        <title>Afifella sp. nov., isolated from activated sludge.</title>
        <authorList>
            <person name="Li Q."/>
            <person name="Liu Y."/>
        </authorList>
    </citation>
    <scope>NUCLEOTIDE SEQUENCE</scope>
    <source>
        <strain evidence="3">L72</strain>
    </source>
</reference>
<dbReference type="GO" id="GO:0045333">
    <property type="term" value="P:cellular respiration"/>
    <property type="evidence" value="ECO:0007669"/>
    <property type="project" value="InterPro"/>
</dbReference>
<dbReference type="OrthoDB" id="9804759at2"/>
<comment type="similarity">
    <text evidence="1">Belongs to the ribosome association toxin RatA family.</text>
</comment>
<proteinExistence type="inferred from homology"/>
<evidence type="ECO:0000259" key="2">
    <source>
        <dbReference type="Pfam" id="PF03364"/>
    </source>
</evidence>